<accession>A0A8H3FE08</accession>
<feature type="compositionally biased region" description="Pro residues" evidence="1">
    <location>
        <begin position="242"/>
        <end position="254"/>
    </location>
</feature>
<feature type="region of interest" description="Disordered" evidence="1">
    <location>
        <begin position="230"/>
        <end position="461"/>
    </location>
</feature>
<dbReference type="OrthoDB" id="5409879at2759"/>
<dbReference type="EMBL" id="CAJPDR010000119">
    <property type="protein sequence ID" value="CAF9919131.1"/>
    <property type="molecule type" value="Genomic_DNA"/>
</dbReference>
<name>A0A8H3FE08_9LECA</name>
<organism evidence="2 3">
    <name type="scientific">Alectoria fallacina</name>
    <dbReference type="NCBI Taxonomy" id="1903189"/>
    <lineage>
        <taxon>Eukaryota</taxon>
        <taxon>Fungi</taxon>
        <taxon>Dikarya</taxon>
        <taxon>Ascomycota</taxon>
        <taxon>Pezizomycotina</taxon>
        <taxon>Lecanoromycetes</taxon>
        <taxon>OSLEUM clade</taxon>
        <taxon>Lecanoromycetidae</taxon>
        <taxon>Lecanorales</taxon>
        <taxon>Lecanorineae</taxon>
        <taxon>Parmeliaceae</taxon>
        <taxon>Alectoria</taxon>
    </lineage>
</organism>
<feature type="compositionally biased region" description="Polar residues" evidence="1">
    <location>
        <begin position="419"/>
        <end position="432"/>
    </location>
</feature>
<keyword evidence="3" id="KW-1185">Reference proteome</keyword>
<protein>
    <submittedName>
        <fullName evidence="2">Uncharacterized protein</fullName>
    </submittedName>
</protein>
<sequence length="714" mass="74114">MPLVNPWPDTRTYGYIPVWQGPAPTAGENIPDSYLLQDPIGKRSHATKMPIFIEPRAPFNESQGSPLGNDSFSDGYDTLAERDELMNANRTSPSIYVDFYSLSATDSCGTIGGGPNGVITSTLIAFTSGELSTFAAPLTEWIFGMNYGLRNSIVPYNFGDLPCPPYKTMTDQWYKPEPGEPYRPVISFPSKVFEIDPLWKSCSTGIFIGLDPPIALRPATAMVPQVTPAANTHPKQVEAKPSPSPKGLPEPTAKPPVHQVPPASNTEAPNPANNDPSPNDGESNSQPAFDPSIFEGASNSNDSEDNSSSPSGETKDPSEAAAANPAAKQLQPGSPMAKATPQAQTATGVGSLSSPQDMPPQEANDPQIDPTKVENPNGYSDPSSGRDPASAVSPTEANNPQQAPPIATVGGKPIVAVPQQPSTEDNGKSSPDINGDEDPNDPNGKHGDQQNTGILDPLKYPATSYPSFEDATASGPFISTDPVVAAAPLTTTIDGHVIQALSSPGAILVDKETISRGQGSIVVSGSPIALQQNGDLILGTSTVRNLLTSLHPTYSPLLTVGAQDLTANENSPSQATDPTNAPQVYRIGSIRLTAGDPPITYAGTKIQAISDGAVVVGGKTYHASPTPAALEAAEGAPSPVISGPSAQNTSTTLDADEAGSSTGSKSGNAGSSSPASVVPFQGSATRERANWSLLCGVVIMRMIGGLRTTPSIRG</sequence>
<proteinExistence type="predicted"/>
<dbReference type="Proteomes" id="UP000664203">
    <property type="component" value="Unassembled WGS sequence"/>
</dbReference>
<feature type="region of interest" description="Disordered" evidence="1">
    <location>
        <begin position="629"/>
        <end position="681"/>
    </location>
</feature>
<comment type="caution">
    <text evidence="2">The sequence shown here is derived from an EMBL/GenBank/DDBJ whole genome shotgun (WGS) entry which is preliminary data.</text>
</comment>
<evidence type="ECO:0000256" key="1">
    <source>
        <dbReference type="SAM" id="MobiDB-lite"/>
    </source>
</evidence>
<feature type="compositionally biased region" description="Polar residues" evidence="1">
    <location>
        <begin position="341"/>
        <end position="356"/>
    </location>
</feature>
<feature type="compositionally biased region" description="Polar residues" evidence="1">
    <location>
        <begin position="644"/>
        <end position="675"/>
    </location>
</feature>
<evidence type="ECO:0000313" key="2">
    <source>
        <dbReference type="EMBL" id="CAF9919131.1"/>
    </source>
</evidence>
<feature type="compositionally biased region" description="Polar residues" evidence="1">
    <location>
        <begin position="392"/>
        <end position="401"/>
    </location>
</feature>
<reference evidence="2" key="1">
    <citation type="submission" date="2021-03" db="EMBL/GenBank/DDBJ databases">
        <authorList>
            <person name="Tagirdzhanova G."/>
        </authorList>
    </citation>
    <scope>NUCLEOTIDE SEQUENCE</scope>
</reference>
<evidence type="ECO:0000313" key="3">
    <source>
        <dbReference type="Proteomes" id="UP000664203"/>
    </source>
</evidence>
<feature type="compositionally biased region" description="Low complexity" evidence="1">
    <location>
        <begin position="298"/>
        <end position="311"/>
    </location>
</feature>
<gene>
    <name evidence="2" type="ORF">ALECFALPRED_000978</name>
</gene>
<dbReference type="AlphaFoldDB" id="A0A8H3FE08"/>
<feature type="compositionally biased region" description="Low complexity" evidence="1">
    <location>
        <begin position="268"/>
        <end position="280"/>
    </location>
</feature>